<evidence type="ECO:0000256" key="2">
    <source>
        <dbReference type="ARBA" id="ARBA00004651"/>
    </source>
</evidence>
<keyword evidence="8" id="KW-0297">G-protein coupled receptor</keyword>
<dbReference type="InterPro" id="IPR050516">
    <property type="entry name" value="Olfactory_GPCR"/>
</dbReference>
<evidence type="ECO:0000256" key="8">
    <source>
        <dbReference type="ARBA" id="ARBA00023040"/>
    </source>
</evidence>
<accession>A0A1S3F3W9</accession>
<evidence type="ECO:0000256" key="4">
    <source>
        <dbReference type="ARBA" id="ARBA00022606"/>
    </source>
</evidence>
<dbReference type="SUPFAM" id="SSF81321">
    <property type="entry name" value="Family A G protein-coupled receptor-like"/>
    <property type="match status" value="1"/>
</dbReference>
<evidence type="ECO:0000313" key="15">
    <source>
        <dbReference type="RefSeq" id="XP_012870910.1"/>
    </source>
</evidence>
<dbReference type="GO" id="GO:0005886">
    <property type="term" value="C:plasma membrane"/>
    <property type="evidence" value="ECO:0007669"/>
    <property type="project" value="UniProtKB-SubCell"/>
</dbReference>
<dbReference type="Proteomes" id="UP000081671">
    <property type="component" value="Unplaced"/>
</dbReference>
<dbReference type="Pfam" id="PF13853">
    <property type="entry name" value="7tm_4"/>
    <property type="match status" value="1"/>
</dbReference>
<evidence type="ECO:0000256" key="10">
    <source>
        <dbReference type="ARBA" id="ARBA00023170"/>
    </source>
</evidence>
<keyword evidence="7 12" id="KW-1133">Transmembrane helix</keyword>
<feature type="transmembrane region" description="Helical" evidence="12">
    <location>
        <begin position="29"/>
        <end position="52"/>
    </location>
</feature>
<evidence type="ECO:0000313" key="14">
    <source>
        <dbReference type="Proteomes" id="UP000081671"/>
    </source>
</evidence>
<dbReference type="InParanoid" id="A0A1S3F3W9"/>
<feature type="transmembrane region" description="Helical" evidence="12">
    <location>
        <begin position="201"/>
        <end position="223"/>
    </location>
</feature>
<keyword evidence="11" id="KW-0807">Transducer</keyword>
<sequence>MLDHSDVPNSTTMMEFLLMEFSDVRNLQILHAISFSLIYLATLIGNIFIVIVTIFDKGLHIPMYFFLRNLSILDACYISVTVPNSCINSLLGSSTISKTGCVAQVFLVVFFVYVELLFLTIMARDRYVAICQPLHYPVIMNPRICTQMTLASLFSGLVYASVHTANTFLLPFCRSNVIHQFFCDIPSLLKLSCSDTIINEITIVVSALGIGGGCFIFIIGSYIQIFSTVFKFPSGADRKKAFSTCIPHILVVSVFLSSGFYVYLRPSVISATTLDMVLSVFYSVIPPLFNPIIYSLRNEQIKGAMRKIMARMFYPGNVFKIKKGCPKLFNDIHLFGNTLK</sequence>
<dbReference type="RefSeq" id="XP_012870910.1">
    <property type="nucleotide sequence ID" value="XM_013015456.1"/>
</dbReference>
<dbReference type="PROSITE" id="PS50262">
    <property type="entry name" value="G_PROTEIN_RECEP_F1_2"/>
    <property type="match status" value="1"/>
</dbReference>
<dbReference type="GO" id="GO:0004984">
    <property type="term" value="F:olfactory receptor activity"/>
    <property type="evidence" value="ECO:0007669"/>
    <property type="project" value="InterPro"/>
</dbReference>
<evidence type="ECO:0000256" key="3">
    <source>
        <dbReference type="ARBA" id="ARBA00022475"/>
    </source>
</evidence>
<evidence type="ECO:0000256" key="5">
    <source>
        <dbReference type="ARBA" id="ARBA00022692"/>
    </source>
</evidence>
<evidence type="ECO:0000256" key="6">
    <source>
        <dbReference type="ARBA" id="ARBA00022725"/>
    </source>
</evidence>
<evidence type="ECO:0000256" key="12">
    <source>
        <dbReference type="SAM" id="Phobius"/>
    </source>
</evidence>
<gene>
    <name evidence="15" type="primary">LOC105985043</name>
</gene>
<dbReference type="AlphaFoldDB" id="A0A1S3F3W9"/>
<dbReference type="OrthoDB" id="6151005at2759"/>
<keyword evidence="9 12" id="KW-0472">Membrane</keyword>
<dbReference type="InterPro" id="IPR017452">
    <property type="entry name" value="GPCR_Rhodpsn_7TM"/>
</dbReference>
<dbReference type="PRINTS" id="PR00237">
    <property type="entry name" value="GPCRRHODOPSN"/>
</dbReference>
<dbReference type="GO" id="GO:0004930">
    <property type="term" value="F:G protein-coupled receptor activity"/>
    <property type="evidence" value="ECO:0007669"/>
    <property type="project" value="UniProtKB-KW"/>
</dbReference>
<reference evidence="15" key="1">
    <citation type="submission" date="2025-08" db="UniProtKB">
        <authorList>
            <consortium name="RefSeq"/>
        </authorList>
    </citation>
    <scope>IDENTIFICATION</scope>
    <source>
        <tissue evidence="15">Kidney</tissue>
    </source>
</reference>
<dbReference type="PANTHER" id="PTHR26452">
    <property type="entry name" value="OLFACTORY RECEPTOR"/>
    <property type="match status" value="1"/>
</dbReference>
<evidence type="ECO:0000256" key="11">
    <source>
        <dbReference type="ARBA" id="ARBA00023224"/>
    </source>
</evidence>
<feature type="transmembrane region" description="Helical" evidence="12">
    <location>
        <begin position="64"/>
        <end position="82"/>
    </location>
</feature>
<dbReference type="Gene3D" id="1.20.1070.10">
    <property type="entry name" value="Rhodopsin 7-helix transmembrane proteins"/>
    <property type="match status" value="1"/>
</dbReference>
<keyword evidence="3" id="KW-1003">Cell membrane</keyword>
<keyword evidence="6" id="KW-0552">Olfaction</keyword>
<comment type="subcellular location">
    <subcellularLocation>
        <location evidence="2">Cell membrane</location>
        <topology evidence="2">Multi-pass membrane protein</topology>
    </subcellularLocation>
</comment>
<feature type="domain" description="G-protein coupled receptors family 1 profile" evidence="13">
    <location>
        <begin position="45"/>
        <end position="294"/>
    </location>
</feature>
<organism evidence="14 15">
    <name type="scientific">Dipodomys ordii</name>
    <name type="common">Ord's kangaroo rat</name>
    <dbReference type="NCBI Taxonomy" id="10020"/>
    <lineage>
        <taxon>Eukaryota</taxon>
        <taxon>Metazoa</taxon>
        <taxon>Chordata</taxon>
        <taxon>Craniata</taxon>
        <taxon>Vertebrata</taxon>
        <taxon>Euteleostomi</taxon>
        <taxon>Mammalia</taxon>
        <taxon>Eutheria</taxon>
        <taxon>Euarchontoglires</taxon>
        <taxon>Glires</taxon>
        <taxon>Rodentia</taxon>
        <taxon>Castorimorpha</taxon>
        <taxon>Heteromyidae</taxon>
        <taxon>Dipodomyinae</taxon>
        <taxon>Dipodomys</taxon>
    </lineage>
</organism>
<proteinExistence type="predicted"/>
<keyword evidence="14" id="KW-1185">Reference proteome</keyword>
<feature type="transmembrane region" description="Helical" evidence="12">
    <location>
        <begin position="144"/>
        <end position="162"/>
    </location>
</feature>
<name>A0A1S3F3W9_DIPOR</name>
<dbReference type="KEGG" id="dord:105985043"/>
<dbReference type="PRINTS" id="PR00245">
    <property type="entry name" value="OLFACTORYR"/>
</dbReference>
<dbReference type="GeneID" id="105985043"/>
<evidence type="ECO:0000259" key="13">
    <source>
        <dbReference type="PROSITE" id="PS50262"/>
    </source>
</evidence>
<feature type="transmembrane region" description="Helical" evidence="12">
    <location>
        <begin position="276"/>
        <end position="296"/>
    </location>
</feature>
<keyword evidence="4" id="KW-0716">Sensory transduction</keyword>
<protein>
    <submittedName>
        <fullName evidence="15">Olfactory receptor 14C36</fullName>
    </submittedName>
</protein>
<evidence type="ECO:0000256" key="7">
    <source>
        <dbReference type="ARBA" id="ARBA00022989"/>
    </source>
</evidence>
<dbReference type="CDD" id="cd15227">
    <property type="entry name" value="7tmA_OR14-like"/>
    <property type="match status" value="1"/>
</dbReference>
<dbReference type="InterPro" id="IPR000725">
    <property type="entry name" value="Olfact_rcpt"/>
</dbReference>
<keyword evidence="5 12" id="KW-0812">Transmembrane</keyword>
<evidence type="ECO:0000256" key="1">
    <source>
        <dbReference type="ARBA" id="ARBA00002936"/>
    </source>
</evidence>
<comment type="function">
    <text evidence="1">Odorant receptor.</text>
</comment>
<feature type="transmembrane region" description="Helical" evidence="12">
    <location>
        <begin position="244"/>
        <end position="264"/>
    </location>
</feature>
<keyword evidence="10 15" id="KW-0675">Receptor</keyword>
<dbReference type="InterPro" id="IPR000276">
    <property type="entry name" value="GPCR_Rhodpsn"/>
</dbReference>
<dbReference type="FunFam" id="1.20.1070.10:FF:000037">
    <property type="entry name" value="Olfactory receptor"/>
    <property type="match status" value="1"/>
</dbReference>
<feature type="transmembrane region" description="Helical" evidence="12">
    <location>
        <begin position="102"/>
        <end position="123"/>
    </location>
</feature>
<evidence type="ECO:0000256" key="9">
    <source>
        <dbReference type="ARBA" id="ARBA00023136"/>
    </source>
</evidence>